<accession>A0A1H9ILV0</accession>
<proteinExistence type="predicted"/>
<dbReference type="Gene3D" id="3.90.420.10">
    <property type="entry name" value="Oxidoreductase, molybdopterin-binding domain"/>
    <property type="match status" value="1"/>
</dbReference>
<evidence type="ECO:0000256" key="4">
    <source>
        <dbReference type="ARBA" id="ARBA00022723"/>
    </source>
</evidence>
<dbReference type="GO" id="GO:0030151">
    <property type="term" value="F:molybdenum ion binding"/>
    <property type="evidence" value="ECO:0007669"/>
    <property type="project" value="InterPro"/>
</dbReference>
<comment type="cofactor">
    <cofactor evidence="1">
        <name>Mo-molybdopterin</name>
        <dbReference type="ChEBI" id="CHEBI:71302"/>
    </cofactor>
</comment>
<protein>
    <submittedName>
        <fullName evidence="9">Sulfite oxidase</fullName>
    </submittedName>
</protein>
<dbReference type="GO" id="GO:0008482">
    <property type="term" value="F:sulfite oxidase activity"/>
    <property type="evidence" value="ECO:0007669"/>
    <property type="project" value="TreeGrafter"/>
</dbReference>
<dbReference type="GO" id="GO:0020037">
    <property type="term" value="F:heme binding"/>
    <property type="evidence" value="ECO:0007669"/>
    <property type="project" value="TreeGrafter"/>
</dbReference>
<reference evidence="9 10" key="1">
    <citation type="submission" date="2016-10" db="EMBL/GenBank/DDBJ databases">
        <authorList>
            <person name="de Groot N.N."/>
        </authorList>
    </citation>
    <scope>NUCLEOTIDE SEQUENCE [LARGE SCALE GENOMIC DNA]</scope>
    <source>
        <strain evidence="9 10">A52C2</strain>
    </source>
</reference>
<evidence type="ECO:0000256" key="6">
    <source>
        <dbReference type="ARBA" id="ARBA00023004"/>
    </source>
</evidence>
<sequence>MLGLFQDKPDLIVHSRDPLNAEPPLARLRSRFLTDTADFYIRTHGNMPEPDAEKHRVTVKGDVARERTWTLRDLQGRFETRTVTAVMQCAGNRRADLQEVRATTGDPWAPGAIGNAEWIGASLADVLREADVRERPGLHVAFEALDIARNEGAKDAPYGASIPLEKAMSGEVILAWGMNGSSLRREHGAPLRIVVPGYAGVRSVKWVSAIRVQPKPSNAFQQRHDYLLFPPDMSPETQDPARGTAIYEMPLNSAICEPGPETTLPAGSTTVRGYAIATGRPIVRVDVSVNGGRDWQQATLEEKGDQPWSWTFWHIAVDLWKGEHELVVRAWDAAGQTQPSRPDDVWNFKGYLSAAWHRIRVRVD</sequence>
<dbReference type="PRINTS" id="PR00407">
    <property type="entry name" value="EUMOPTERIN"/>
</dbReference>
<dbReference type="InterPro" id="IPR000572">
    <property type="entry name" value="OxRdtase_Mopterin-bd_dom"/>
</dbReference>
<keyword evidence="5" id="KW-0560">Oxidoreductase</keyword>
<evidence type="ECO:0000313" key="10">
    <source>
        <dbReference type="Proteomes" id="UP000199647"/>
    </source>
</evidence>
<dbReference type="Pfam" id="PF03404">
    <property type="entry name" value="Mo-co_dimer"/>
    <property type="match status" value="1"/>
</dbReference>
<evidence type="ECO:0000259" key="7">
    <source>
        <dbReference type="Pfam" id="PF00174"/>
    </source>
</evidence>
<dbReference type="InterPro" id="IPR005066">
    <property type="entry name" value="MoCF_OxRdtse_dimer"/>
</dbReference>
<dbReference type="FunFam" id="3.90.420.10:FF:000002">
    <property type="entry name" value="sulfite oxidase, mitochondrial"/>
    <property type="match status" value="1"/>
</dbReference>
<name>A0A1H9ILV0_9HYPH</name>
<evidence type="ECO:0000256" key="1">
    <source>
        <dbReference type="ARBA" id="ARBA00001924"/>
    </source>
</evidence>
<dbReference type="GO" id="GO:0006790">
    <property type="term" value="P:sulfur compound metabolic process"/>
    <property type="evidence" value="ECO:0007669"/>
    <property type="project" value="TreeGrafter"/>
</dbReference>
<dbReference type="InterPro" id="IPR036374">
    <property type="entry name" value="OxRdtase_Mopterin-bd_sf"/>
</dbReference>
<dbReference type="Proteomes" id="UP000199647">
    <property type="component" value="Unassembled WGS sequence"/>
</dbReference>
<evidence type="ECO:0000259" key="8">
    <source>
        <dbReference type="Pfam" id="PF03404"/>
    </source>
</evidence>
<dbReference type="InterPro" id="IPR008335">
    <property type="entry name" value="Mopterin_OxRdtase_euk"/>
</dbReference>
<dbReference type="STRING" id="1855383.SAMN05216548_107145"/>
<dbReference type="GO" id="GO:0043546">
    <property type="term" value="F:molybdopterin cofactor binding"/>
    <property type="evidence" value="ECO:0007669"/>
    <property type="project" value="InterPro"/>
</dbReference>
<keyword evidence="3" id="KW-0349">Heme</keyword>
<keyword evidence="6" id="KW-0408">Iron</keyword>
<gene>
    <name evidence="9" type="ORF">SAMN05216548_107145</name>
</gene>
<dbReference type="PANTHER" id="PTHR19372">
    <property type="entry name" value="SULFITE REDUCTASE"/>
    <property type="match status" value="1"/>
</dbReference>
<dbReference type="RefSeq" id="WP_092496695.1">
    <property type="nucleotide sequence ID" value="NZ_FOFG01000007.1"/>
</dbReference>
<feature type="domain" description="Moybdenum cofactor oxidoreductase dimerisation" evidence="8">
    <location>
        <begin position="245"/>
        <end position="363"/>
    </location>
</feature>
<feature type="domain" description="Oxidoreductase molybdopterin-binding" evidence="7">
    <location>
        <begin position="44"/>
        <end position="220"/>
    </location>
</feature>
<dbReference type="EMBL" id="FOFG01000007">
    <property type="protein sequence ID" value="SEQ75564.1"/>
    <property type="molecule type" value="Genomic_DNA"/>
</dbReference>
<dbReference type="PANTHER" id="PTHR19372:SF7">
    <property type="entry name" value="SULFITE OXIDASE, MITOCHONDRIAL"/>
    <property type="match status" value="1"/>
</dbReference>
<dbReference type="PROSITE" id="PS00559">
    <property type="entry name" value="MOLYBDOPTERIN_EUK"/>
    <property type="match status" value="1"/>
</dbReference>
<keyword evidence="10" id="KW-1185">Reference proteome</keyword>
<evidence type="ECO:0000256" key="5">
    <source>
        <dbReference type="ARBA" id="ARBA00023002"/>
    </source>
</evidence>
<dbReference type="Pfam" id="PF00174">
    <property type="entry name" value="Oxidored_molyb"/>
    <property type="match status" value="1"/>
</dbReference>
<keyword evidence="4" id="KW-0479">Metal-binding</keyword>
<dbReference type="AlphaFoldDB" id="A0A1H9ILV0"/>
<dbReference type="OrthoDB" id="9778777at2"/>
<dbReference type="SUPFAM" id="SSF56524">
    <property type="entry name" value="Oxidoreductase molybdopterin-binding domain"/>
    <property type="match status" value="1"/>
</dbReference>
<organism evidence="9 10">
    <name type="scientific">Faunimonas pinastri</name>
    <dbReference type="NCBI Taxonomy" id="1855383"/>
    <lineage>
        <taxon>Bacteria</taxon>
        <taxon>Pseudomonadati</taxon>
        <taxon>Pseudomonadota</taxon>
        <taxon>Alphaproteobacteria</taxon>
        <taxon>Hyphomicrobiales</taxon>
        <taxon>Afifellaceae</taxon>
        <taxon>Faunimonas</taxon>
    </lineage>
</organism>
<dbReference type="Gene3D" id="2.60.40.650">
    <property type="match status" value="1"/>
</dbReference>
<dbReference type="SUPFAM" id="SSF81296">
    <property type="entry name" value="E set domains"/>
    <property type="match status" value="1"/>
</dbReference>
<keyword evidence="2" id="KW-0500">Molybdenum</keyword>
<dbReference type="InterPro" id="IPR022407">
    <property type="entry name" value="OxRdtase_Mopterin_BS"/>
</dbReference>
<evidence type="ECO:0000256" key="2">
    <source>
        <dbReference type="ARBA" id="ARBA00022505"/>
    </source>
</evidence>
<dbReference type="InterPro" id="IPR014756">
    <property type="entry name" value="Ig_E-set"/>
</dbReference>
<evidence type="ECO:0000313" key="9">
    <source>
        <dbReference type="EMBL" id="SEQ75564.1"/>
    </source>
</evidence>
<evidence type="ECO:0000256" key="3">
    <source>
        <dbReference type="ARBA" id="ARBA00022617"/>
    </source>
</evidence>